<feature type="signal peptide" evidence="1">
    <location>
        <begin position="1"/>
        <end position="21"/>
    </location>
</feature>
<evidence type="ECO:0000313" key="3">
    <source>
        <dbReference type="Proteomes" id="UP001597475"/>
    </source>
</evidence>
<evidence type="ECO:0000313" key="2">
    <source>
        <dbReference type="EMBL" id="MFD2608003.1"/>
    </source>
</evidence>
<keyword evidence="3" id="KW-1185">Reference proteome</keyword>
<evidence type="ECO:0000256" key="1">
    <source>
        <dbReference type="SAM" id="SignalP"/>
    </source>
</evidence>
<dbReference type="RefSeq" id="WP_386842162.1">
    <property type="nucleotide sequence ID" value="NZ_JBHUMK010000007.1"/>
</dbReference>
<feature type="chain" id="PRO_5046244325" evidence="1">
    <location>
        <begin position="22"/>
        <end position="116"/>
    </location>
</feature>
<comment type="caution">
    <text evidence="2">The sequence shown here is derived from an EMBL/GenBank/DDBJ whole genome shotgun (WGS) entry which is preliminary data.</text>
</comment>
<dbReference type="EMBL" id="JBHUMK010000007">
    <property type="protein sequence ID" value="MFD2608003.1"/>
    <property type="molecule type" value="Genomic_DNA"/>
</dbReference>
<proteinExistence type="predicted"/>
<sequence>MNKLMAALILPALFASAAAGAATLTLKSGETGTLGKAQVTLLRLEDSRCPTDAQCIRSGELRLSLLVTEGGRSRFLKLSWPEAGNVPQAGGIRVLKVPGRKASDHRAAPVTLTDTP</sequence>
<name>A0ABW5NZ05_9DEIO</name>
<accession>A0ABW5NZ05</accession>
<reference evidence="3" key="1">
    <citation type="journal article" date="2019" name="Int. J. Syst. Evol. Microbiol.">
        <title>The Global Catalogue of Microorganisms (GCM) 10K type strain sequencing project: providing services to taxonomists for standard genome sequencing and annotation.</title>
        <authorList>
            <consortium name="The Broad Institute Genomics Platform"/>
            <consortium name="The Broad Institute Genome Sequencing Center for Infectious Disease"/>
            <person name="Wu L."/>
            <person name="Ma J."/>
        </authorList>
    </citation>
    <scope>NUCLEOTIDE SEQUENCE [LARGE SCALE GENOMIC DNA]</scope>
    <source>
        <strain evidence="3">KCTC 33842</strain>
    </source>
</reference>
<gene>
    <name evidence="2" type="ORF">ACFSR9_00920</name>
</gene>
<protein>
    <submittedName>
        <fullName evidence="2">Uncharacterized protein</fullName>
    </submittedName>
</protein>
<organism evidence="2 3">
    <name type="scientific">Deinococcus taklimakanensis</name>
    <dbReference type="NCBI Taxonomy" id="536443"/>
    <lineage>
        <taxon>Bacteria</taxon>
        <taxon>Thermotogati</taxon>
        <taxon>Deinococcota</taxon>
        <taxon>Deinococci</taxon>
        <taxon>Deinococcales</taxon>
        <taxon>Deinococcaceae</taxon>
        <taxon>Deinococcus</taxon>
    </lineage>
</organism>
<dbReference type="Proteomes" id="UP001597475">
    <property type="component" value="Unassembled WGS sequence"/>
</dbReference>
<keyword evidence="1" id="KW-0732">Signal</keyword>